<protein>
    <submittedName>
        <fullName evidence="2">Uncharacterized protein</fullName>
    </submittedName>
</protein>
<sequence>MFSPVVSSGTVRGKTSNSISTARAPRLRRPPFVWRKGRSPSHAHDTPLGTLVAATAIRGALERGR</sequence>
<organism evidence="2 3">
    <name type="scientific">Pomacea canaliculata</name>
    <name type="common">Golden apple snail</name>
    <dbReference type="NCBI Taxonomy" id="400727"/>
    <lineage>
        <taxon>Eukaryota</taxon>
        <taxon>Metazoa</taxon>
        <taxon>Spiralia</taxon>
        <taxon>Lophotrochozoa</taxon>
        <taxon>Mollusca</taxon>
        <taxon>Gastropoda</taxon>
        <taxon>Caenogastropoda</taxon>
        <taxon>Architaenioglossa</taxon>
        <taxon>Ampullarioidea</taxon>
        <taxon>Ampullariidae</taxon>
        <taxon>Pomacea</taxon>
    </lineage>
</organism>
<dbReference type="EMBL" id="PZQS01000009">
    <property type="protein sequence ID" value="PVD25234.1"/>
    <property type="molecule type" value="Genomic_DNA"/>
</dbReference>
<evidence type="ECO:0000313" key="3">
    <source>
        <dbReference type="Proteomes" id="UP000245119"/>
    </source>
</evidence>
<feature type="compositionally biased region" description="Basic residues" evidence="1">
    <location>
        <begin position="25"/>
        <end position="41"/>
    </location>
</feature>
<keyword evidence="3" id="KW-1185">Reference proteome</keyword>
<evidence type="ECO:0000313" key="2">
    <source>
        <dbReference type="EMBL" id="PVD25234.1"/>
    </source>
</evidence>
<accession>A0A2T7NVQ7</accession>
<comment type="caution">
    <text evidence="2">The sequence shown here is derived from an EMBL/GenBank/DDBJ whole genome shotgun (WGS) entry which is preliminary data.</text>
</comment>
<gene>
    <name evidence="2" type="ORF">C0Q70_15732</name>
</gene>
<name>A0A2T7NVQ7_POMCA</name>
<proteinExistence type="predicted"/>
<dbReference type="Proteomes" id="UP000245119">
    <property type="component" value="Linkage Group LG9"/>
</dbReference>
<feature type="compositionally biased region" description="Polar residues" evidence="1">
    <location>
        <begin position="1"/>
        <end position="21"/>
    </location>
</feature>
<dbReference type="AlphaFoldDB" id="A0A2T7NVQ7"/>
<feature type="region of interest" description="Disordered" evidence="1">
    <location>
        <begin position="1"/>
        <end position="48"/>
    </location>
</feature>
<reference evidence="2 3" key="1">
    <citation type="submission" date="2018-04" db="EMBL/GenBank/DDBJ databases">
        <title>The genome of golden apple snail Pomacea canaliculata provides insight into stress tolerance and invasive adaptation.</title>
        <authorList>
            <person name="Liu C."/>
            <person name="Liu B."/>
            <person name="Ren Y."/>
            <person name="Zhang Y."/>
            <person name="Wang H."/>
            <person name="Li S."/>
            <person name="Jiang F."/>
            <person name="Yin L."/>
            <person name="Zhang G."/>
            <person name="Qian W."/>
            <person name="Fan W."/>
        </authorList>
    </citation>
    <scope>NUCLEOTIDE SEQUENCE [LARGE SCALE GENOMIC DNA]</scope>
    <source>
        <strain evidence="2">SZHN2017</strain>
        <tissue evidence="2">Muscle</tissue>
    </source>
</reference>
<evidence type="ECO:0000256" key="1">
    <source>
        <dbReference type="SAM" id="MobiDB-lite"/>
    </source>
</evidence>